<dbReference type="Pfam" id="PF01075">
    <property type="entry name" value="Glyco_transf_9"/>
    <property type="match status" value="1"/>
</dbReference>
<evidence type="ECO:0000256" key="2">
    <source>
        <dbReference type="ARBA" id="ARBA00022679"/>
    </source>
</evidence>
<dbReference type="PANTHER" id="PTHR30160:SF7">
    <property type="entry name" value="ADP-HEPTOSE--LPS HEPTOSYLTRANSFERASE 2"/>
    <property type="match status" value="1"/>
</dbReference>
<keyword evidence="2 3" id="KW-0808">Transferase</keyword>
<dbReference type="AlphaFoldDB" id="A0A0W8G4Y7"/>
<dbReference type="CDD" id="cd03789">
    <property type="entry name" value="GT9_LPS_heptosyltransferase"/>
    <property type="match status" value="1"/>
</dbReference>
<sequence length="430" mass="45265">MKRVLVVQLARLGDLIQTKRLLLSVALPDPGGAIPEVHLLTDASLVSLARMLFPGVVCHGLCAHGPAASGGADDPAALSRVFANRTVFAELSGLGFTRVYLLNHSGLARAVSTLFPPETVRGHFQINGQPQKDPWPALAFRFAAMRREAGINLADFWAAFAPRRIPPGMVNPPAAPKGGGLGVVLAGREARRSLPPEVMAPLAAVAASRHAARRIVLLGLASQASAAREFLRRLPPAAAKNVVDLVGKTDMAGLMREIAALDELFTPDTGAMHLAAHLGTPVTAFFLSSAWCHETGPYGEGHTVWQAVTPCAPCLESAPCAQGMACLTPFADPAMIRLAAGSGKAVLPAGLVGFRTETDALGVVCRPFAGEDSTEPARTAFRAFVAEHLGIGRGGAASAQALGQRLYLETDWMLDRFSRFGGNPQEMETT</sequence>
<reference evidence="3" key="1">
    <citation type="journal article" date="2015" name="Proc. Natl. Acad. Sci. U.S.A.">
        <title>Networks of energetic and metabolic interactions define dynamics in microbial communities.</title>
        <authorList>
            <person name="Embree M."/>
            <person name="Liu J.K."/>
            <person name="Al-Bassam M.M."/>
            <person name="Zengler K."/>
        </authorList>
    </citation>
    <scope>NUCLEOTIDE SEQUENCE</scope>
</reference>
<dbReference type="GO" id="GO:0005829">
    <property type="term" value="C:cytosol"/>
    <property type="evidence" value="ECO:0007669"/>
    <property type="project" value="TreeGrafter"/>
</dbReference>
<proteinExistence type="predicted"/>
<dbReference type="EMBL" id="LNQE01000256">
    <property type="protein sequence ID" value="KUG28150.1"/>
    <property type="molecule type" value="Genomic_DNA"/>
</dbReference>
<protein>
    <submittedName>
        <fullName evidence="3">Heptosyltransferase family protein</fullName>
    </submittedName>
</protein>
<comment type="caution">
    <text evidence="3">The sequence shown here is derived from an EMBL/GenBank/DDBJ whole genome shotgun (WGS) entry which is preliminary data.</text>
</comment>
<dbReference type="PANTHER" id="PTHR30160">
    <property type="entry name" value="TETRAACYLDISACCHARIDE 4'-KINASE-RELATED"/>
    <property type="match status" value="1"/>
</dbReference>
<gene>
    <name evidence="3" type="ORF">ASZ90_001995</name>
</gene>
<keyword evidence="1" id="KW-0328">Glycosyltransferase</keyword>
<dbReference type="GO" id="GO:0008713">
    <property type="term" value="F:ADP-heptose-lipopolysaccharide heptosyltransferase activity"/>
    <property type="evidence" value="ECO:0007669"/>
    <property type="project" value="TreeGrafter"/>
</dbReference>
<dbReference type="InterPro" id="IPR051199">
    <property type="entry name" value="LPS_LOS_Heptosyltrfase"/>
</dbReference>
<dbReference type="SUPFAM" id="SSF53756">
    <property type="entry name" value="UDP-Glycosyltransferase/glycogen phosphorylase"/>
    <property type="match status" value="1"/>
</dbReference>
<evidence type="ECO:0000256" key="1">
    <source>
        <dbReference type="ARBA" id="ARBA00022676"/>
    </source>
</evidence>
<name>A0A0W8G4Y7_9ZZZZ</name>
<dbReference type="InterPro" id="IPR002201">
    <property type="entry name" value="Glyco_trans_9"/>
</dbReference>
<dbReference type="GO" id="GO:0009244">
    <property type="term" value="P:lipopolysaccharide core region biosynthetic process"/>
    <property type="evidence" value="ECO:0007669"/>
    <property type="project" value="TreeGrafter"/>
</dbReference>
<accession>A0A0W8G4Y7</accession>
<organism evidence="3">
    <name type="scientific">hydrocarbon metagenome</name>
    <dbReference type="NCBI Taxonomy" id="938273"/>
    <lineage>
        <taxon>unclassified sequences</taxon>
        <taxon>metagenomes</taxon>
        <taxon>ecological metagenomes</taxon>
    </lineage>
</organism>
<evidence type="ECO:0000313" key="3">
    <source>
        <dbReference type="EMBL" id="KUG28150.1"/>
    </source>
</evidence>
<dbReference type="Gene3D" id="3.40.50.2000">
    <property type="entry name" value="Glycogen Phosphorylase B"/>
    <property type="match status" value="1"/>
</dbReference>